<evidence type="ECO:0000313" key="3">
    <source>
        <dbReference type="Proteomes" id="UP000823749"/>
    </source>
</evidence>
<accession>A0AAV6LNW0</accession>
<evidence type="ECO:0000259" key="1">
    <source>
        <dbReference type="Pfam" id="PF14599"/>
    </source>
</evidence>
<dbReference type="PANTHER" id="PTHR21319:SF58">
    <property type="entry name" value="E3 UBIQUITIN-PROTEIN LIGASE RZFP34"/>
    <property type="match status" value="1"/>
</dbReference>
<dbReference type="InterPro" id="IPR039512">
    <property type="entry name" value="RCHY1_zinc-ribbon"/>
</dbReference>
<evidence type="ECO:0000313" key="2">
    <source>
        <dbReference type="EMBL" id="KAG5566631.1"/>
    </source>
</evidence>
<gene>
    <name evidence="2" type="ORF">RHGRI_002255</name>
</gene>
<name>A0AAV6LNW0_9ERIC</name>
<dbReference type="EMBL" id="JACTNZ010000001">
    <property type="protein sequence ID" value="KAG5566631.1"/>
    <property type="molecule type" value="Genomic_DNA"/>
</dbReference>
<dbReference type="GO" id="GO:0016567">
    <property type="term" value="P:protein ubiquitination"/>
    <property type="evidence" value="ECO:0007669"/>
    <property type="project" value="TreeGrafter"/>
</dbReference>
<organism evidence="2 3">
    <name type="scientific">Rhododendron griersonianum</name>
    <dbReference type="NCBI Taxonomy" id="479676"/>
    <lineage>
        <taxon>Eukaryota</taxon>
        <taxon>Viridiplantae</taxon>
        <taxon>Streptophyta</taxon>
        <taxon>Embryophyta</taxon>
        <taxon>Tracheophyta</taxon>
        <taxon>Spermatophyta</taxon>
        <taxon>Magnoliopsida</taxon>
        <taxon>eudicotyledons</taxon>
        <taxon>Gunneridae</taxon>
        <taxon>Pentapetalae</taxon>
        <taxon>asterids</taxon>
        <taxon>Ericales</taxon>
        <taxon>Ericaceae</taxon>
        <taxon>Ericoideae</taxon>
        <taxon>Rhodoreae</taxon>
        <taxon>Rhododendron</taxon>
    </lineage>
</organism>
<proteinExistence type="predicted"/>
<keyword evidence="3" id="KW-1185">Reference proteome</keyword>
<dbReference type="Pfam" id="PF14599">
    <property type="entry name" value="zinc_ribbon_6"/>
    <property type="match status" value="1"/>
</dbReference>
<protein>
    <recommendedName>
        <fullName evidence="1">RCHY1 zinc-ribbon domain-containing protein</fullName>
    </recommendedName>
</protein>
<dbReference type="GO" id="GO:0005634">
    <property type="term" value="C:nucleus"/>
    <property type="evidence" value="ECO:0007669"/>
    <property type="project" value="TreeGrafter"/>
</dbReference>
<dbReference type="AlphaFoldDB" id="A0AAV6LNW0"/>
<feature type="domain" description="RCHY1 zinc-ribbon" evidence="1">
    <location>
        <begin position="213"/>
        <end position="271"/>
    </location>
</feature>
<dbReference type="Proteomes" id="UP000823749">
    <property type="component" value="Chromosome 1"/>
</dbReference>
<dbReference type="PANTHER" id="PTHR21319">
    <property type="entry name" value="RING FINGER AND CHY ZINC FINGER DOMAIN-CONTAINING PROTEIN 1"/>
    <property type="match status" value="1"/>
</dbReference>
<sequence length="291" mass="32443">MGSPKMSLQWSLNPEISGAFITGGNAKSGHPVVMRFLIAGIVIMKRRTHWTLIPFVGTTFRDMKLKWSYAPNVALSKMSNKIALAVEFAWGSTFARNANSSMMMFQRTNTTVMDVESAELEARRISSTATSVSFTVMDCRVLLFKCDSGFPSLCGKSNAPQLSSLLRVPIRHDERSNRLTMWSYDTFGMCERNGATLQVRTLYSCPVCSKSICDMSDVWEKLDREIASTPMPQLYQNKLVRILCNDCGETSVVHFHVVAHKCQKCKSYNTRQIQGGSTSSCPSRIGEVTAD</sequence>
<comment type="caution">
    <text evidence="2">The sequence shown here is derived from an EMBL/GenBank/DDBJ whole genome shotgun (WGS) entry which is preliminary data.</text>
</comment>
<dbReference type="GO" id="GO:0006511">
    <property type="term" value="P:ubiquitin-dependent protein catabolic process"/>
    <property type="evidence" value="ECO:0007669"/>
    <property type="project" value="TreeGrafter"/>
</dbReference>
<dbReference type="Gene3D" id="2.20.28.10">
    <property type="match status" value="1"/>
</dbReference>
<reference evidence="2" key="1">
    <citation type="submission" date="2020-08" db="EMBL/GenBank/DDBJ databases">
        <title>Plant Genome Project.</title>
        <authorList>
            <person name="Zhang R.-G."/>
        </authorList>
    </citation>
    <scope>NUCLEOTIDE SEQUENCE</scope>
    <source>
        <strain evidence="2">WSP0</strain>
        <tissue evidence="2">Leaf</tissue>
    </source>
</reference>
<dbReference type="GO" id="GO:0061630">
    <property type="term" value="F:ubiquitin protein ligase activity"/>
    <property type="evidence" value="ECO:0007669"/>
    <property type="project" value="TreeGrafter"/>
</dbReference>